<evidence type="ECO:0000313" key="8">
    <source>
        <dbReference type="EMBL" id="MDO7844046.1"/>
    </source>
</evidence>
<dbReference type="PANTHER" id="PTHR23505">
    <property type="entry name" value="SPINSTER"/>
    <property type="match status" value="1"/>
</dbReference>
<feature type="transmembrane region" description="Helical" evidence="6">
    <location>
        <begin position="403"/>
        <end position="423"/>
    </location>
</feature>
<feature type="transmembrane region" description="Helical" evidence="6">
    <location>
        <begin position="94"/>
        <end position="117"/>
    </location>
</feature>
<evidence type="ECO:0000256" key="1">
    <source>
        <dbReference type="ARBA" id="ARBA00004141"/>
    </source>
</evidence>
<evidence type="ECO:0000256" key="6">
    <source>
        <dbReference type="SAM" id="Phobius"/>
    </source>
</evidence>
<keyword evidence="9" id="KW-1185">Reference proteome</keyword>
<dbReference type="Pfam" id="PF07690">
    <property type="entry name" value="MFS_1"/>
    <property type="match status" value="1"/>
</dbReference>
<dbReference type="PROSITE" id="PS50850">
    <property type="entry name" value="MFS"/>
    <property type="match status" value="1"/>
</dbReference>
<dbReference type="InterPro" id="IPR036259">
    <property type="entry name" value="MFS_trans_sf"/>
</dbReference>
<gene>
    <name evidence="8" type="ORF">Q5H94_17090</name>
</gene>
<dbReference type="EMBL" id="JAUQSZ010000013">
    <property type="protein sequence ID" value="MDO7844046.1"/>
    <property type="molecule type" value="Genomic_DNA"/>
</dbReference>
<evidence type="ECO:0000259" key="7">
    <source>
        <dbReference type="PROSITE" id="PS50850"/>
    </source>
</evidence>
<name>A0ABT9A2I0_9SPHN</name>
<comment type="subcellular location">
    <subcellularLocation>
        <location evidence="1">Membrane</location>
        <topology evidence="1">Multi-pass membrane protein</topology>
    </subcellularLocation>
</comment>
<feature type="transmembrane region" description="Helical" evidence="6">
    <location>
        <begin position="239"/>
        <end position="262"/>
    </location>
</feature>
<dbReference type="CDD" id="cd17328">
    <property type="entry name" value="MFS_spinster_like"/>
    <property type="match status" value="1"/>
</dbReference>
<evidence type="ECO:0000256" key="3">
    <source>
        <dbReference type="ARBA" id="ARBA00022692"/>
    </source>
</evidence>
<feature type="transmembrane region" description="Helical" evidence="6">
    <location>
        <begin position="371"/>
        <end position="391"/>
    </location>
</feature>
<dbReference type="Gene3D" id="1.20.1250.20">
    <property type="entry name" value="MFS general substrate transporter like domains"/>
    <property type="match status" value="1"/>
</dbReference>
<reference evidence="8" key="1">
    <citation type="submission" date="2023-07" db="EMBL/GenBank/DDBJ databases">
        <authorList>
            <person name="Kim M.K."/>
        </authorList>
    </citation>
    <scope>NUCLEOTIDE SEQUENCE</scope>
    <source>
        <strain evidence="8">CA1-15</strain>
    </source>
</reference>
<feature type="transmembrane region" description="Helical" evidence="6">
    <location>
        <begin position="182"/>
        <end position="202"/>
    </location>
</feature>
<evidence type="ECO:0000256" key="4">
    <source>
        <dbReference type="ARBA" id="ARBA00022989"/>
    </source>
</evidence>
<accession>A0ABT9A2I0</accession>
<keyword evidence="2" id="KW-0813">Transport</keyword>
<dbReference type="InterPro" id="IPR044770">
    <property type="entry name" value="MFS_spinster-like"/>
</dbReference>
<feature type="transmembrane region" description="Helical" evidence="6">
    <location>
        <begin position="26"/>
        <end position="49"/>
    </location>
</feature>
<feature type="transmembrane region" description="Helical" evidence="6">
    <location>
        <begin position="155"/>
        <end position="176"/>
    </location>
</feature>
<proteinExistence type="predicted"/>
<keyword evidence="4 6" id="KW-1133">Transmembrane helix</keyword>
<feature type="transmembrane region" description="Helical" evidence="6">
    <location>
        <begin position="274"/>
        <end position="295"/>
    </location>
</feature>
<dbReference type="InterPro" id="IPR020846">
    <property type="entry name" value="MFS_dom"/>
</dbReference>
<dbReference type="RefSeq" id="WP_304562507.1">
    <property type="nucleotide sequence ID" value="NZ_JAUQSZ010000013.1"/>
</dbReference>
<evidence type="ECO:0000256" key="5">
    <source>
        <dbReference type="ARBA" id="ARBA00023136"/>
    </source>
</evidence>
<evidence type="ECO:0000256" key="2">
    <source>
        <dbReference type="ARBA" id="ARBA00022448"/>
    </source>
</evidence>
<sequence>MTHDPVTTAPLALSEPAGRPDRRRHYYLALFVACFAVLTVDRSIVSILLEPIKAEFHLSDTQLGFMTGIGFAICFGLAGIPLGRLADHVERRKVLAPCIAFFSLMTVASGLAVSFPLLLLTRFLVGAGEAGGQPAIVSMLSDLFPGRQRATAMGIYYLGVPIGSLVIFLAGAPFVAAYGWRAAFYLASVPGLLIAFLVWTTLKEPVRGASGRIGRVAEEPPSWKASFGYFWTTRSVRHIMIAGAVMSIASAGIVSWIVSFMIRSHGLALSHAGILIVIGYVLPTALGAPLGGLIVDRLARSGVEWRAIVPGIALIATVPIITAVLLTPSLILCVTLLALWGLFNAMPYGSMLAALQAQVPLRLRGLVVSTYYSLTYVVGVGLGPQFVGLFSDWLKPVLGQYSLAWGMVVVGATSGWAGIHLLLASRTLRAEQVEA</sequence>
<evidence type="ECO:0000313" key="9">
    <source>
        <dbReference type="Proteomes" id="UP001176468"/>
    </source>
</evidence>
<organism evidence="8 9">
    <name type="scientific">Sphingomonas immobilis</name>
    <dbReference type="NCBI Taxonomy" id="3063997"/>
    <lineage>
        <taxon>Bacteria</taxon>
        <taxon>Pseudomonadati</taxon>
        <taxon>Pseudomonadota</taxon>
        <taxon>Alphaproteobacteria</taxon>
        <taxon>Sphingomonadales</taxon>
        <taxon>Sphingomonadaceae</taxon>
        <taxon>Sphingomonas</taxon>
    </lineage>
</organism>
<protein>
    <submittedName>
        <fullName evidence="8">MFS transporter</fullName>
    </submittedName>
</protein>
<dbReference type="PANTHER" id="PTHR23505:SF79">
    <property type="entry name" value="PROTEIN SPINSTER"/>
    <property type="match status" value="1"/>
</dbReference>
<comment type="caution">
    <text evidence="8">The sequence shown here is derived from an EMBL/GenBank/DDBJ whole genome shotgun (WGS) entry which is preliminary data.</text>
</comment>
<dbReference type="InterPro" id="IPR011701">
    <property type="entry name" value="MFS"/>
</dbReference>
<feature type="transmembrane region" description="Helical" evidence="6">
    <location>
        <begin position="307"/>
        <end position="331"/>
    </location>
</feature>
<dbReference type="SUPFAM" id="SSF103473">
    <property type="entry name" value="MFS general substrate transporter"/>
    <property type="match status" value="1"/>
</dbReference>
<keyword evidence="5 6" id="KW-0472">Membrane</keyword>
<keyword evidence="3 6" id="KW-0812">Transmembrane</keyword>
<dbReference type="Proteomes" id="UP001176468">
    <property type="component" value="Unassembled WGS sequence"/>
</dbReference>
<feature type="transmembrane region" description="Helical" evidence="6">
    <location>
        <begin position="61"/>
        <end position="82"/>
    </location>
</feature>
<feature type="domain" description="Major facilitator superfamily (MFS) profile" evidence="7">
    <location>
        <begin position="27"/>
        <end position="429"/>
    </location>
</feature>